<dbReference type="Proteomes" id="UP000244338">
    <property type="component" value="Unassembled WGS sequence"/>
</dbReference>
<protein>
    <submittedName>
        <fullName evidence="1">Uncharacterized protein</fullName>
    </submittedName>
</protein>
<sequence>MTNEDKMAIDEVLREELIRNFIRTGYLPFNYGGSVDQFYRALERFHLDQGLSDLYAGRDLITLKALDVLRHLPDNMRN</sequence>
<accession>A0A2R6Y4I5</accession>
<evidence type="ECO:0000313" key="1">
    <source>
        <dbReference type="EMBL" id="PTQ57562.1"/>
    </source>
</evidence>
<evidence type="ECO:0000313" key="2">
    <source>
        <dbReference type="Proteomes" id="UP000244338"/>
    </source>
</evidence>
<dbReference type="EMBL" id="PEBX01000005">
    <property type="protein sequence ID" value="PTQ57562.1"/>
    <property type="molecule type" value="Genomic_DNA"/>
</dbReference>
<dbReference type="AlphaFoldDB" id="A0A2R6Y4I5"/>
<proteinExistence type="predicted"/>
<name>A0A2R6Y4I5_9BACL</name>
<gene>
    <name evidence="1" type="ORF">BSOLF_1266</name>
</gene>
<organism evidence="1 2">
    <name type="scientific">Candidatus Carbonibacillus altaicus</name>
    <dbReference type="NCBI Taxonomy" id="2163959"/>
    <lineage>
        <taxon>Bacteria</taxon>
        <taxon>Bacillati</taxon>
        <taxon>Bacillota</taxon>
        <taxon>Bacilli</taxon>
        <taxon>Bacillales</taxon>
        <taxon>Candidatus Carbonibacillus</taxon>
    </lineage>
</organism>
<reference evidence="2" key="1">
    <citation type="journal article" date="2018" name="Sci. Rep.">
        <title>Lignite coal burning seam in the remote Altai Mountains harbors a hydrogen-driven thermophilic microbial community.</title>
        <authorList>
            <person name="Kadnikov V.V."/>
            <person name="Mardanov A.V."/>
            <person name="Ivasenko D.A."/>
            <person name="Antsiferov D.V."/>
            <person name="Beletsky A.V."/>
            <person name="Karnachuk O.V."/>
            <person name="Ravin N.V."/>
        </authorList>
    </citation>
    <scope>NUCLEOTIDE SEQUENCE [LARGE SCALE GENOMIC DNA]</scope>
</reference>
<comment type="caution">
    <text evidence="1">The sequence shown here is derived from an EMBL/GenBank/DDBJ whole genome shotgun (WGS) entry which is preliminary data.</text>
</comment>